<dbReference type="Proteomes" id="UP000250078">
    <property type="component" value="Unassembled WGS sequence"/>
</dbReference>
<feature type="non-terminal residue" evidence="1">
    <location>
        <position position="1"/>
    </location>
</feature>
<name>A0ACC8ENR9_9PEZI</name>
<organism evidence="1 2">
    <name type="scientific">Cenococcum geophilum 1.58</name>
    <dbReference type="NCBI Taxonomy" id="794803"/>
    <lineage>
        <taxon>Eukaryota</taxon>
        <taxon>Fungi</taxon>
        <taxon>Dikarya</taxon>
        <taxon>Ascomycota</taxon>
        <taxon>Pezizomycotina</taxon>
        <taxon>Dothideomycetes</taxon>
        <taxon>Pleosporomycetidae</taxon>
        <taxon>Gloniales</taxon>
        <taxon>Gloniaceae</taxon>
        <taxon>Cenococcum</taxon>
    </lineage>
</organism>
<keyword evidence="2" id="KW-1185">Reference proteome</keyword>
<sequence>DYKIELELGISLRFFLIYKLTKEEGRALKEFLEDNTTRGYIRLSQLLAGYLVLFILKKNSKLRLYINYR</sequence>
<accession>A0ACC8ENR9</accession>
<reference evidence="1 2" key="1">
    <citation type="journal article" date="2016" name="Nat. Commun.">
        <title>Ectomycorrhizal ecology is imprinted in the genome of the dominant symbiotic fungus Cenococcum geophilum.</title>
        <authorList>
            <consortium name="DOE Joint Genome Institute"/>
            <person name="Peter M."/>
            <person name="Kohler A."/>
            <person name="Ohm R.A."/>
            <person name="Kuo A."/>
            <person name="Krutzmann J."/>
            <person name="Morin E."/>
            <person name="Arend M."/>
            <person name="Barry K.W."/>
            <person name="Binder M."/>
            <person name="Choi C."/>
            <person name="Clum A."/>
            <person name="Copeland A."/>
            <person name="Grisel N."/>
            <person name="Haridas S."/>
            <person name="Kipfer T."/>
            <person name="LaButti K."/>
            <person name="Lindquist E."/>
            <person name="Lipzen A."/>
            <person name="Maire R."/>
            <person name="Meier B."/>
            <person name="Mihaltcheva S."/>
            <person name="Molinier V."/>
            <person name="Murat C."/>
            <person name="Poggeler S."/>
            <person name="Quandt C.A."/>
            <person name="Sperisen C."/>
            <person name="Tritt A."/>
            <person name="Tisserant E."/>
            <person name="Crous P.W."/>
            <person name="Henrissat B."/>
            <person name="Nehls U."/>
            <person name="Egli S."/>
            <person name="Spatafora J.W."/>
            <person name="Grigoriev I.V."/>
            <person name="Martin F.M."/>
        </authorList>
    </citation>
    <scope>NUCLEOTIDE SEQUENCE [LARGE SCALE GENOMIC DNA]</scope>
    <source>
        <strain evidence="1 2">1.58</strain>
    </source>
</reference>
<gene>
    <name evidence="1" type="ORF">K441DRAFT_591277</name>
</gene>
<dbReference type="EMBL" id="KV748251">
    <property type="protein sequence ID" value="OCK88036.1"/>
    <property type="molecule type" value="Genomic_DNA"/>
</dbReference>
<protein>
    <submittedName>
        <fullName evidence="1">Uncharacterized protein</fullName>
    </submittedName>
</protein>
<proteinExistence type="predicted"/>
<evidence type="ECO:0000313" key="2">
    <source>
        <dbReference type="Proteomes" id="UP000250078"/>
    </source>
</evidence>
<evidence type="ECO:0000313" key="1">
    <source>
        <dbReference type="EMBL" id="OCK88036.1"/>
    </source>
</evidence>